<proteinExistence type="predicted"/>
<dbReference type="OrthoDB" id="72053at2759"/>
<evidence type="ECO:0008006" key="4">
    <source>
        <dbReference type="Google" id="ProtNLM"/>
    </source>
</evidence>
<keyword evidence="3" id="KW-1185">Reference proteome</keyword>
<dbReference type="PANTHER" id="PTHR19991:SF2">
    <property type="entry name" value="GH08893P"/>
    <property type="match status" value="1"/>
</dbReference>
<gene>
    <name evidence="2" type="ORF">CEUSTIGMA_g3005.t1</name>
</gene>
<dbReference type="AlphaFoldDB" id="A0A250WY77"/>
<dbReference type="Proteomes" id="UP000232323">
    <property type="component" value="Unassembled WGS sequence"/>
</dbReference>
<name>A0A250WY77_9CHLO</name>
<dbReference type="EMBL" id="BEGY01000012">
    <property type="protein sequence ID" value="GAX75562.1"/>
    <property type="molecule type" value="Genomic_DNA"/>
</dbReference>
<protein>
    <recommendedName>
        <fullName evidence="4">TPM domain-containing protein</fullName>
    </recommendedName>
</protein>
<evidence type="ECO:0000256" key="1">
    <source>
        <dbReference type="SAM" id="SignalP"/>
    </source>
</evidence>
<dbReference type="PANTHER" id="PTHR19991">
    <property type="entry name" value="L 2 01289"/>
    <property type="match status" value="1"/>
</dbReference>
<keyword evidence="1" id="KW-0732">Signal</keyword>
<feature type="chain" id="PRO_5012490565" description="TPM domain-containing protein" evidence="1">
    <location>
        <begin position="24"/>
        <end position="121"/>
    </location>
</feature>
<organism evidence="2 3">
    <name type="scientific">Chlamydomonas eustigma</name>
    <dbReference type="NCBI Taxonomy" id="1157962"/>
    <lineage>
        <taxon>Eukaryota</taxon>
        <taxon>Viridiplantae</taxon>
        <taxon>Chlorophyta</taxon>
        <taxon>core chlorophytes</taxon>
        <taxon>Chlorophyceae</taxon>
        <taxon>CS clade</taxon>
        <taxon>Chlamydomonadales</taxon>
        <taxon>Chlamydomonadaceae</taxon>
        <taxon>Chlamydomonas</taxon>
    </lineage>
</organism>
<feature type="signal peptide" evidence="1">
    <location>
        <begin position="1"/>
        <end position="23"/>
    </location>
</feature>
<evidence type="ECO:0000313" key="3">
    <source>
        <dbReference type="Proteomes" id="UP000232323"/>
    </source>
</evidence>
<sequence>MITHVILSVVLLATCTPRIVVHASAPTEVVILTDDTFEHDTQAATGQTTGIWCVLFTSPSQDRTSHQAAVALWESLAANEEKDIIYAMVDLDVNKKVKKVPSGADQEHATALPNFFVLLVV</sequence>
<comment type="caution">
    <text evidence="2">The sequence shown here is derived from an EMBL/GenBank/DDBJ whole genome shotgun (WGS) entry which is preliminary data.</text>
</comment>
<reference evidence="2 3" key="1">
    <citation type="submission" date="2017-08" db="EMBL/GenBank/DDBJ databases">
        <title>Acidophilic green algal genome provides insights into adaptation to an acidic environment.</title>
        <authorList>
            <person name="Hirooka S."/>
            <person name="Hirose Y."/>
            <person name="Kanesaki Y."/>
            <person name="Higuchi S."/>
            <person name="Fujiwara T."/>
            <person name="Onuma R."/>
            <person name="Era A."/>
            <person name="Ohbayashi R."/>
            <person name="Uzuka A."/>
            <person name="Nozaki H."/>
            <person name="Yoshikawa H."/>
            <person name="Miyagishima S.Y."/>
        </authorList>
    </citation>
    <scope>NUCLEOTIDE SEQUENCE [LARGE SCALE GENOMIC DNA]</scope>
    <source>
        <strain evidence="2 3">NIES-2499</strain>
    </source>
</reference>
<accession>A0A250WY77</accession>
<dbReference type="STRING" id="1157962.A0A250WY77"/>
<evidence type="ECO:0000313" key="2">
    <source>
        <dbReference type="EMBL" id="GAX75562.1"/>
    </source>
</evidence>